<dbReference type="Proteomes" id="UP001595976">
    <property type="component" value="Unassembled WGS sequence"/>
</dbReference>
<sequence>MATGASKASAARDLDVSRMTVYRAVVNVDSQSDV</sequence>
<keyword evidence="2" id="KW-1185">Reference proteome</keyword>
<gene>
    <name evidence="1" type="ORF">ACFPK2_23030</name>
</gene>
<evidence type="ECO:0000313" key="2">
    <source>
        <dbReference type="Proteomes" id="UP001595976"/>
    </source>
</evidence>
<name>A0ABW0FAC8_9HYPH</name>
<reference evidence="2" key="1">
    <citation type="journal article" date="2019" name="Int. J. Syst. Evol. Microbiol.">
        <title>The Global Catalogue of Microorganisms (GCM) 10K type strain sequencing project: providing services to taxonomists for standard genome sequencing and annotation.</title>
        <authorList>
            <consortium name="The Broad Institute Genomics Platform"/>
            <consortium name="The Broad Institute Genome Sequencing Center for Infectious Disease"/>
            <person name="Wu L."/>
            <person name="Ma J."/>
        </authorList>
    </citation>
    <scope>NUCLEOTIDE SEQUENCE [LARGE SCALE GENOMIC DNA]</scope>
    <source>
        <strain evidence="2">CGMCC 1.15643</strain>
    </source>
</reference>
<evidence type="ECO:0000313" key="1">
    <source>
        <dbReference type="EMBL" id="MFC5295869.1"/>
    </source>
</evidence>
<organism evidence="1 2">
    <name type="scientific">Bosea minatitlanensis</name>
    <dbReference type="NCBI Taxonomy" id="128782"/>
    <lineage>
        <taxon>Bacteria</taxon>
        <taxon>Pseudomonadati</taxon>
        <taxon>Pseudomonadota</taxon>
        <taxon>Alphaproteobacteria</taxon>
        <taxon>Hyphomicrobiales</taxon>
        <taxon>Boseaceae</taxon>
        <taxon>Bosea</taxon>
    </lineage>
</organism>
<dbReference type="EMBL" id="JBHSLI010000019">
    <property type="protein sequence ID" value="MFC5295869.1"/>
    <property type="molecule type" value="Genomic_DNA"/>
</dbReference>
<comment type="caution">
    <text evidence="1">The sequence shown here is derived from an EMBL/GenBank/DDBJ whole genome shotgun (WGS) entry which is preliminary data.</text>
</comment>
<accession>A0ABW0FAC8</accession>
<evidence type="ECO:0008006" key="3">
    <source>
        <dbReference type="Google" id="ProtNLM"/>
    </source>
</evidence>
<protein>
    <recommendedName>
        <fullName evidence="3">Resolvase HTH domain-containing protein</fullName>
    </recommendedName>
</protein>
<proteinExistence type="predicted"/>
<dbReference type="RefSeq" id="WP_375797054.1">
    <property type="nucleotide sequence ID" value="NZ_JAOAOS010000031.1"/>
</dbReference>